<accession>A0A9P5MPQ2</accession>
<feature type="chain" id="PRO_5040230451" evidence="1">
    <location>
        <begin position="20"/>
        <end position="99"/>
    </location>
</feature>
<dbReference type="InterPro" id="IPR012337">
    <property type="entry name" value="RNaseH-like_sf"/>
</dbReference>
<evidence type="ECO:0000313" key="2">
    <source>
        <dbReference type="EMBL" id="KAF8465451.1"/>
    </source>
</evidence>
<sequence>DFPLMFRVALDILPVQASAVLCECILSSSKETCTMHRNLLSSALLEVLQVLKHVYKEGHLDFTSYLIATEEDYSVESVTEAAINELVSLGKTDELLELL</sequence>
<dbReference type="Proteomes" id="UP000759537">
    <property type="component" value="Unassembled WGS sequence"/>
</dbReference>
<organism evidence="2 3">
    <name type="scientific">Russula ochroleuca</name>
    <dbReference type="NCBI Taxonomy" id="152965"/>
    <lineage>
        <taxon>Eukaryota</taxon>
        <taxon>Fungi</taxon>
        <taxon>Dikarya</taxon>
        <taxon>Basidiomycota</taxon>
        <taxon>Agaricomycotina</taxon>
        <taxon>Agaricomycetes</taxon>
        <taxon>Russulales</taxon>
        <taxon>Russulaceae</taxon>
        <taxon>Russula</taxon>
    </lineage>
</organism>
<feature type="non-terminal residue" evidence="2">
    <location>
        <position position="1"/>
    </location>
</feature>
<feature type="non-terminal residue" evidence="2">
    <location>
        <position position="99"/>
    </location>
</feature>
<comment type="caution">
    <text evidence="2">The sequence shown here is derived from an EMBL/GenBank/DDBJ whole genome shotgun (WGS) entry which is preliminary data.</text>
</comment>
<feature type="signal peptide" evidence="1">
    <location>
        <begin position="1"/>
        <end position="19"/>
    </location>
</feature>
<reference evidence="2" key="2">
    <citation type="journal article" date="2020" name="Nat. Commun.">
        <title>Large-scale genome sequencing of mycorrhizal fungi provides insights into the early evolution of symbiotic traits.</title>
        <authorList>
            <person name="Miyauchi S."/>
            <person name="Kiss E."/>
            <person name="Kuo A."/>
            <person name="Drula E."/>
            <person name="Kohler A."/>
            <person name="Sanchez-Garcia M."/>
            <person name="Morin E."/>
            <person name="Andreopoulos B."/>
            <person name="Barry K.W."/>
            <person name="Bonito G."/>
            <person name="Buee M."/>
            <person name="Carver A."/>
            <person name="Chen C."/>
            <person name="Cichocki N."/>
            <person name="Clum A."/>
            <person name="Culley D."/>
            <person name="Crous P.W."/>
            <person name="Fauchery L."/>
            <person name="Girlanda M."/>
            <person name="Hayes R.D."/>
            <person name="Keri Z."/>
            <person name="LaButti K."/>
            <person name="Lipzen A."/>
            <person name="Lombard V."/>
            <person name="Magnuson J."/>
            <person name="Maillard F."/>
            <person name="Murat C."/>
            <person name="Nolan M."/>
            <person name="Ohm R.A."/>
            <person name="Pangilinan J."/>
            <person name="Pereira M.F."/>
            <person name="Perotto S."/>
            <person name="Peter M."/>
            <person name="Pfister S."/>
            <person name="Riley R."/>
            <person name="Sitrit Y."/>
            <person name="Stielow J.B."/>
            <person name="Szollosi G."/>
            <person name="Zifcakova L."/>
            <person name="Stursova M."/>
            <person name="Spatafora J.W."/>
            <person name="Tedersoo L."/>
            <person name="Vaario L.M."/>
            <person name="Yamada A."/>
            <person name="Yan M."/>
            <person name="Wang P."/>
            <person name="Xu J."/>
            <person name="Bruns T."/>
            <person name="Baldrian P."/>
            <person name="Vilgalys R."/>
            <person name="Dunand C."/>
            <person name="Henrissat B."/>
            <person name="Grigoriev I.V."/>
            <person name="Hibbett D."/>
            <person name="Nagy L.G."/>
            <person name="Martin F.M."/>
        </authorList>
    </citation>
    <scope>NUCLEOTIDE SEQUENCE</scope>
    <source>
        <strain evidence="2">Prilba</strain>
    </source>
</reference>
<dbReference type="OrthoDB" id="3262464at2759"/>
<dbReference type="AlphaFoldDB" id="A0A9P5MPQ2"/>
<keyword evidence="1" id="KW-0732">Signal</keyword>
<name>A0A9P5MPQ2_9AGAM</name>
<gene>
    <name evidence="2" type="ORF">DFH94DRAFT_606049</name>
</gene>
<dbReference type="EMBL" id="WHVB01000047">
    <property type="protein sequence ID" value="KAF8465451.1"/>
    <property type="molecule type" value="Genomic_DNA"/>
</dbReference>
<evidence type="ECO:0000313" key="3">
    <source>
        <dbReference type="Proteomes" id="UP000759537"/>
    </source>
</evidence>
<protein>
    <submittedName>
        <fullName evidence="2">Uncharacterized protein</fullName>
    </submittedName>
</protein>
<proteinExistence type="predicted"/>
<keyword evidence="3" id="KW-1185">Reference proteome</keyword>
<dbReference type="SUPFAM" id="SSF53098">
    <property type="entry name" value="Ribonuclease H-like"/>
    <property type="match status" value="1"/>
</dbReference>
<evidence type="ECO:0000256" key="1">
    <source>
        <dbReference type="SAM" id="SignalP"/>
    </source>
</evidence>
<reference evidence="2" key="1">
    <citation type="submission" date="2019-10" db="EMBL/GenBank/DDBJ databases">
        <authorList>
            <consortium name="DOE Joint Genome Institute"/>
            <person name="Kuo A."/>
            <person name="Miyauchi S."/>
            <person name="Kiss E."/>
            <person name="Drula E."/>
            <person name="Kohler A."/>
            <person name="Sanchez-Garcia M."/>
            <person name="Andreopoulos B."/>
            <person name="Barry K.W."/>
            <person name="Bonito G."/>
            <person name="Buee M."/>
            <person name="Carver A."/>
            <person name="Chen C."/>
            <person name="Cichocki N."/>
            <person name="Clum A."/>
            <person name="Culley D."/>
            <person name="Crous P.W."/>
            <person name="Fauchery L."/>
            <person name="Girlanda M."/>
            <person name="Hayes R."/>
            <person name="Keri Z."/>
            <person name="LaButti K."/>
            <person name="Lipzen A."/>
            <person name="Lombard V."/>
            <person name="Magnuson J."/>
            <person name="Maillard F."/>
            <person name="Morin E."/>
            <person name="Murat C."/>
            <person name="Nolan M."/>
            <person name="Ohm R."/>
            <person name="Pangilinan J."/>
            <person name="Pereira M."/>
            <person name="Perotto S."/>
            <person name="Peter M."/>
            <person name="Riley R."/>
            <person name="Sitrit Y."/>
            <person name="Stielow B."/>
            <person name="Szollosi G."/>
            <person name="Zifcakova L."/>
            <person name="Stursova M."/>
            <person name="Spatafora J.W."/>
            <person name="Tedersoo L."/>
            <person name="Vaario L.-M."/>
            <person name="Yamada A."/>
            <person name="Yan M."/>
            <person name="Wang P."/>
            <person name="Xu J."/>
            <person name="Bruns T."/>
            <person name="Baldrian P."/>
            <person name="Vilgalys R."/>
            <person name="Henrissat B."/>
            <person name="Grigoriev I.V."/>
            <person name="Hibbett D."/>
            <person name="Nagy L.G."/>
            <person name="Martin F.M."/>
        </authorList>
    </citation>
    <scope>NUCLEOTIDE SEQUENCE</scope>
    <source>
        <strain evidence="2">Prilba</strain>
    </source>
</reference>